<protein>
    <recommendedName>
        <fullName evidence="3">Reverse transcriptase domain-containing protein</fullName>
    </recommendedName>
</protein>
<dbReference type="OrthoDB" id="443143at2759"/>
<evidence type="ECO:0000313" key="1">
    <source>
        <dbReference type="EMBL" id="OLP85021.1"/>
    </source>
</evidence>
<keyword evidence="2" id="KW-1185">Reference proteome</keyword>
<organism evidence="1 2">
    <name type="scientific">Symbiodinium microadriaticum</name>
    <name type="common">Dinoflagellate</name>
    <name type="synonym">Zooxanthella microadriatica</name>
    <dbReference type="NCBI Taxonomy" id="2951"/>
    <lineage>
        <taxon>Eukaryota</taxon>
        <taxon>Sar</taxon>
        <taxon>Alveolata</taxon>
        <taxon>Dinophyceae</taxon>
        <taxon>Suessiales</taxon>
        <taxon>Symbiodiniaceae</taxon>
        <taxon>Symbiodinium</taxon>
    </lineage>
</organism>
<dbReference type="EMBL" id="LSRX01000999">
    <property type="protein sequence ID" value="OLP85021.1"/>
    <property type="molecule type" value="Genomic_DNA"/>
</dbReference>
<name>A0A1Q9CQ32_SYMMI</name>
<comment type="caution">
    <text evidence="1">The sequence shown here is derived from an EMBL/GenBank/DDBJ whole genome shotgun (WGS) entry which is preliminary data.</text>
</comment>
<proteinExistence type="predicted"/>
<evidence type="ECO:0008006" key="3">
    <source>
        <dbReference type="Google" id="ProtNLM"/>
    </source>
</evidence>
<evidence type="ECO:0000313" key="2">
    <source>
        <dbReference type="Proteomes" id="UP000186817"/>
    </source>
</evidence>
<gene>
    <name evidence="1" type="ORF">AK812_SmicGene34024</name>
</gene>
<reference evidence="1 2" key="1">
    <citation type="submission" date="2016-02" db="EMBL/GenBank/DDBJ databases">
        <title>Genome analysis of coral dinoflagellate symbionts highlights evolutionary adaptations to a symbiotic lifestyle.</title>
        <authorList>
            <person name="Aranda M."/>
            <person name="Li Y."/>
            <person name="Liew Y.J."/>
            <person name="Baumgarten S."/>
            <person name="Simakov O."/>
            <person name="Wilson M."/>
            <person name="Piel J."/>
            <person name="Ashoor H."/>
            <person name="Bougouffa S."/>
            <person name="Bajic V.B."/>
            <person name="Ryu T."/>
            <person name="Ravasi T."/>
            <person name="Bayer T."/>
            <person name="Micklem G."/>
            <person name="Kim H."/>
            <person name="Bhak J."/>
            <person name="Lajeunesse T.C."/>
            <person name="Voolstra C.R."/>
        </authorList>
    </citation>
    <scope>NUCLEOTIDE SEQUENCE [LARGE SCALE GENOMIC DNA]</scope>
    <source>
        <strain evidence="1 2">CCMP2467</strain>
    </source>
</reference>
<dbReference type="AlphaFoldDB" id="A0A1Q9CQ32"/>
<dbReference type="Proteomes" id="UP000186817">
    <property type="component" value="Unassembled WGS sequence"/>
</dbReference>
<sequence length="271" mass="31335">MAGTESLDWIQNDTTMFADDLLLQWDTSVPELERMISTIQKCFRVLARLGLQVQHRKTQLLVAHKGRLAHKWWQTHTASTKEGRFLRVPQPNQKDLQLPIVAQLTYLGIVLSYKDAATATVEHRLQVAEAQRARLLKVLHSRTLPLRKRVQLWVACVRSSALYGLHLLDLQQKHVARITIVLVRHLRAIARSFAHMSQEASQALLLRLGVEDPLPFLLRNGQQSWLVRCSSLKQLLWKTALRPRPPLRVSRCRYKQRCDTSVRRVDNGWCQ</sequence>
<accession>A0A1Q9CQ32</accession>